<dbReference type="Gene3D" id="3.30.700.10">
    <property type="entry name" value="Glycoprotein, Type 4 Pilin"/>
    <property type="match status" value="1"/>
</dbReference>
<dbReference type="InterPro" id="IPR031982">
    <property type="entry name" value="PilE-like"/>
</dbReference>
<dbReference type="GO" id="GO:0016020">
    <property type="term" value="C:membrane"/>
    <property type="evidence" value="ECO:0007669"/>
    <property type="project" value="UniProtKB-SubCell"/>
</dbReference>
<dbReference type="NCBIfam" id="TIGR02532">
    <property type="entry name" value="IV_pilin_GFxxxE"/>
    <property type="match status" value="1"/>
</dbReference>
<evidence type="ECO:0000256" key="6">
    <source>
        <dbReference type="SAM" id="MobiDB-lite"/>
    </source>
</evidence>
<dbReference type="SUPFAM" id="SSF54523">
    <property type="entry name" value="Pili subunits"/>
    <property type="match status" value="1"/>
</dbReference>
<evidence type="ECO:0000256" key="7">
    <source>
        <dbReference type="SAM" id="Phobius"/>
    </source>
</evidence>
<dbReference type="PANTHER" id="PTHR30093:SF47">
    <property type="entry name" value="TYPE IV PILUS NON-CORE MINOR PILIN PILE"/>
    <property type="match status" value="1"/>
</dbReference>
<dbReference type="InterPro" id="IPR045584">
    <property type="entry name" value="Pilin-like"/>
</dbReference>
<dbReference type="GO" id="GO:0015627">
    <property type="term" value="C:type II protein secretion system complex"/>
    <property type="evidence" value="ECO:0007669"/>
    <property type="project" value="InterPro"/>
</dbReference>
<dbReference type="PROSITE" id="PS00409">
    <property type="entry name" value="PROKAR_NTER_METHYL"/>
    <property type="match status" value="1"/>
</dbReference>
<keyword evidence="2" id="KW-0488">Methylation</keyword>
<evidence type="ECO:0000256" key="3">
    <source>
        <dbReference type="ARBA" id="ARBA00022692"/>
    </source>
</evidence>
<dbReference type="RefSeq" id="WP_092939123.1">
    <property type="nucleotide sequence ID" value="NZ_FONX01000004.1"/>
</dbReference>
<keyword evidence="4 7" id="KW-1133">Transmembrane helix</keyword>
<dbReference type="GO" id="GO:0043683">
    <property type="term" value="P:type IV pilus assembly"/>
    <property type="evidence" value="ECO:0007669"/>
    <property type="project" value="InterPro"/>
</dbReference>
<dbReference type="Pfam" id="PF16732">
    <property type="entry name" value="ComP_DUS"/>
    <property type="match status" value="1"/>
</dbReference>
<dbReference type="EMBL" id="FONX01000004">
    <property type="protein sequence ID" value="SFE69631.1"/>
    <property type="molecule type" value="Genomic_DNA"/>
</dbReference>
<organism evidence="8 9">
    <name type="scientific">Paracidovorax wautersii</name>
    <dbReference type="NCBI Taxonomy" id="1177982"/>
    <lineage>
        <taxon>Bacteria</taxon>
        <taxon>Pseudomonadati</taxon>
        <taxon>Pseudomonadota</taxon>
        <taxon>Betaproteobacteria</taxon>
        <taxon>Burkholderiales</taxon>
        <taxon>Comamonadaceae</taxon>
        <taxon>Paracidovorax</taxon>
    </lineage>
</organism>
<sequence>MISSNSHSADTARASQQGFTLIEMMIVVAVVGILASIAIPTYNEYLRRGYRTEARSALLQAAQWMERAATATGIYPTTDQLNSTNLPVVPSNTYVIALTARTDSTYILSATPRGIQAGDKCGTYTLAQDGARSANGKKSGDAGYDPSCWNK</sequence>
<dbReference type="PANTHER" id="PTHR30093">
    <property type="entry name" value="GENERAL SECRETION PATHWAY PROTEIN G"/>
    <property type="match status" value="1"/>
</dbReference>
<accession>A0A1I2CMU6</accession>
<gene>
    <name evidence="8" type="ORF">SAMN04489711_104187</name>
</gene>
<comment type="subcellular location">
    <subcellularLocation>
        <location evidence="1">Membrane</location>
        <topology evidence="1">Single-pass membrane protein</topology>
    </subcellularLocation>
</comment>
<keyword evidence="9" id="KW-1185">Reference proteome</keyword>
<evidence type="ECO:0000313" key="9">
    <source>
        <dbReference type="Proteomes" id="UP000199119"/>
    </source>
</evidence>
<keyword evidence="3 7" id="KW-0812">Transmembrane</keyword>
<evidence type="ECO:0000256" key="2">
    <source>
        <dbReference type="ARBA" id="ARBA00022481"/>
    </source>
</evidence>
<evidence type="ECO:0000256" key="1">
    <source>
        <dbReference type="ARBA" id="ARBA00004167"/>
    </source>
</evidence>
<protein>
    <submittedName>
        <fullName evidence="8">Type IV pilus assembly protein PilE</fullName>
    </submittedName>
</protein>
<feature type="region of interest" description="Disordered" evidence="6">
    <location>
        <begin position="131"/>
        <end position="151"/>
    </location>
</feature>
<dbReference type="OrthoDB" id="8592370at2"/>
<dbReference type="GO" id="GO:0015628">
    <property type="term" value="P:protein secretion by the type II secretion system"/>
    <property type="evidence" value="ECO:0007669"/>
    <property type="project" value="InterPro"/>
</dbReference>
<keyword evidence="5 7" id="KW-0472">Membrane</keyword>
<evidence type="ECO:0000256" key="4">
    <source>
        <dbReference type="ARBA" id="ARBA00022989"/>
    </source>
</evidence>
<dbReference type="InterPro" id="IPR012902">
    <property type="entry name" value="N_methyl_site"/>
</dbReference>
<dbReference type="Pfam" id="PF07963">
    <property type="entry name" value="N_methyl"/>
    <property type="match status" value="1"/>
</dbReference>
<name>A0A1I2CMU6_9BURK</name>
<feature type="transmembrane region" description="Helical" evidence="7">
    <location>
        <begin position="20"/>
        <end position="42"/>
    </location>
</feature>
<dbReference type="PRINTS" id="PR00885">
    <property type="entry name" value="BCTERIALGSPH"/>
</dbReference>
<proteinExistence type="predicted"/>
<dbReference type="Proteomes" id="UP000199119">
    <property type="component" value="Unassembled WGS sequence"/>
</dbReference>
<evidence type="ECO:0000313" key="8">
    <source>
        <dbReference type="EMBL" id="SFE69631.1"/>
    </source>
</evidence>
<evidence type="ECO:0000256" key="5">
    <source>
        <dbReference type="ARBA" id="ARBA00023136"/>
    </source>
</evidence>
<reference evidence="9" key="1">
    <citation type="submission" date="2016-10" db="EMBL/GenBank/DDBJ databases">
        <authorList>
            <person name="Varghese N."/>
            <person name="Submissions S."/>
        </authorList>
    </citation>
    <scope>NUCLEOTIDE SEQUENCE [LARGE SCALE GENOMIC DNA]</scope>
    <source>
        <strain evidence="9">DSM 27981</strain>
    </source>
</reference>
<dbReference type="InterPro" id="IPR002416">
    <property type="entry name" value="T2SS_protein-GspH"/>
</dbReference>
<dbReference type="STRING" id="1177982.SAMN04489711_104187"/>
<dbReference type="AlphaFoldDB" id="A0A1I2CMU6"/>